<protein>
    <recommendedName>
        <fullName evidence="3">Bro-N domain-containing protein</fullName>
    </recommendedName>
</protein>
<proteinExistence type="predicted"/>
<dbReference type="EMBL" id="QGMZ01000015">
    <property type="protein sequence ID" value="PWR74847.1"/>
    <property type="molecule type" value="Genomic_DNA"/>
</dbReference>
<dbReference type="AlphaFoldDB" id="A0A2V2NEP0"/>
<dbReference type="RefSeq" id="WP_109940610.1">
    <property type="nucleotide sequence ID" value="NZ_CP176366.1"/>
</dbReference>
<sequence length="309" mass="34713">MSDSQIQVINAQTEDNLTGLVIESKSYLYWLRVYQALGLERHHAQKVISRLTEGIHFRKFSKEDIIQLSETGNTVLPVDHRAKSFVFLTAEGLNRAIIEIRTNEMDDKFIAAKIDEKKDLIANIYTRYQSGETLSKATEQPTLPGDILDVYAPVATVLEDQMAIANIMIKEGVEPAVAKSMAISVTEEITHCGNALTPWRPLIAADPFLSEPALLTPTDIGKDLGGMSARTVNQILVKLGFQKKIGSEWVPSQIGKMYARFVPQEIQHNRGMLRHMQLKWIPAVIEKVREKMFYEQKGQTGLFMGEVSV</sequence>
<name>A0A2V2NEP0_9EURY</name>
<dbReference type="GeneID" id="97610540"/>
<dbReference type="Proteomes" id="UP000245934">
    <property type="component" value="Unassembled WGS sequence"/>
</dbReference>
<reference evidence="1 2" key="1">
    <citation type="submission" date="2018-05" db="EMBL/GenBank/DDBJ databases">
        <title>Draft genome of Methanospirillum stamsii Pt1.</title>
        <authorList>
            <person name="Dueholm M.S."/>
            <person name="Nielsen P.H."/>
            <person name="Bakmann L.F."/>
            <person name="Otzen D.E."/>
        </authorList>
    </citation>
    <scope>NUCLEOTIDE SEQUENCE [LARGE SCALE GENOMIC DNA]</scope>
    <source>
        <strain evidence="1 2">Pt1</strain>
    </source>
</reference>
<evidence type="ECO:0000313" key="2">
    <source>
        <dbReference type="Proteomes" id="UP000245934"/>
    </source>
</evidence>
<comment type="caution">
    <text evidence="1">The sequence shown here is derived from an EMBL/GenBank/DDBJ whole genome shotgun (WGS) entry which is preliminary data.</text>
</comment>
<organism evidence="1 2">
    <name type="scientific">Methanospirillum stamsii</name>
    <dbReference type="NCBI Taxonomy" id="1277351"/>
    <lineage>
        <taxon>Archaea</taxon>
        <taxon>Methanobacteriati</taxon>
        <taxon>Methanobacteriota</taxon>
        <taxon>Stenosarchaea group</taxon>
        <taxon>Methanomicrobia</taxon>
        <taxon>Methanomicrobiales</taxon>
        <taxon>Methanospirillaceae</taxon>
        <taxon>Methanospirillum</taxon>
    </lineage>
</organism>
<gene>
    <name evidence="1" type="ORF">DLD82_08085</name>
</gene>
<evidence type="ECO:0000313" key="1">
    <source>
        <dbReference type="EMBL" id="PWR74847.1"/>
    </source>
</evidence>
<accession>A0A2V2NEP0</accession>
<evidence type="ECO:0008006" key="3">
    <source>
        <dbReference type="Google" id="ProtNLM"/>
    </source>
</evidence>
<keyword evidence="2" id="KW-1185">Reference proteome</keyword>